<evidence type="ECO:0000256" key="6">
    <source>
        <dbReference type="SAM" id="Phobius"/>
    </source>
</evidence>
<evidence type="ECO:0000313" key="7">
    <source>
        <dbReference type="EMBL" id="OBT94517.1"/>
    </source>
</evidence>
<dbReference type="OrthoDB" id="5546837at2759"/>
<sequence>MDFAPYQDTSPDATRTLSPPPNDRRSTSASPPLQTSHANPWAAQSGSPPLAQGGGGGGFTNTRDVEMGGRGREALHDYETSLPLRLDYEACLAYLALPPAGAVGLLLVEWKSDYVRFHAWQSALLFSAMFVVHLVFAWSSFLSWVLLVGDVGMIGYLTMRAYKDADTLDRCEVPFFGPLASRILDDE</sequence>
<evidence type="ECO:0000313" key="8">
    <source>
        <dbReference type="Proteomes" id="UP000091956"/>
    </source>
</evidence>
<organism evidence="7 8">
    <name type="scientific">Pseudogymnoascus verrucosus</name>
    <dbReference type="NCBI Taxonomy" id="342668"/>
    <lineage>
        <taxon>Eukaryota</taxon>
        <taxon>Fungi</taxon>
        <taxon>Dikarya</taxon>
        <taxon>Ascomycota</taxon>
        <taxon>Pezizomycotina</taxon>
        <taxon>Leotiomycetes</taxon>
        <taxon>Thelebolales</taxon>
        <taxon>Thelebolaceae</taxon>
        <taxon>Pseudogymnoascus</taxon>
    </lineage>
</organism>
<gene>
    <name evidence="7" type="ORF">VE01_07282</name>
</gene>
<evidence type="ECO:0000256" key="5">
    <source>
        <dbReference type="SAM" id="MobiDB-lite"/>
    </source>
</evidence>
<comment type="subcellular location">
    <subcellularLocation>
        <location evidence="1">Membrane</location>
        <topology evidence="1">Multi-pass membrane protein</topology>
    </subcellularLocation>
</comment>
<feature type="transmembrane region" description="Helical" evidence="6">
    <location>
        <begin position="92"/>
        <end position="110"/>
    </location>
</feature>
<evidence type="ECO:0000256" key="2">
    <source>
        <dbReference type="ARBA" id="ARBA00022692"/>
    </source>
</evidence>
<accession>A0A1B8GFB5</accession>
<dbReference type="EMBL" id="KV460243">
    <property type="protein sequence ID" value="OBT94517.1"/>
    <property type="molecule type" value="Genomic_DNA"/>
</dbReference>
<feature type="compositionally biased region" description="Polar residues" evidence="5">
    <location>
        <begin position="7"/>
        <end position="17"/>
    </location>
</feature>
<dbReference type="AlphaFoldDB" id="A0A1B8GFB5"/>
<feature type="transmembrane region" description="Helical" evidence="6">
    <location>
        <begin position="122"/>
        <end position="147"/>
    </location>
</feature>
<dbReference type="STRING" id="342668.A0A1B8GFB5"/>
<protein>
    <submittedName>
        <fullName evidence="7">Uncharacterized protein</fullName>
    </submittedName>
</protein>
<name>A0A1B8GFB5_9PEZI</name>
<keyword evidence="4 6" id="KW-0472">Membrane</keyword>
<evidence type="ECO:0000256" key="3">
    <source>
        <dbReference type="ARBA" id="ARBA00022989"/>
    </source>
</evidence>
<dbReference type="GeneID" id="28840668"/>
<dbReference type="GO" id="GO:0016020">
    <property type="term" value="C:membrane"/>
    <property type="evidence" value="ECO:0007669"/>
    <property type="project" value="UniProtKB-SubCell"/>
</dbReference>
<evidence type="ECO:0000256" key="4">
    <source>
        <dbReference type="ARBA" id="ARBA00023136"/>
    </source>
</evidence>
<proteinExistence type="predicted"/>
<reference evidence="8" key="2">
    <citation type="journal article" date="2018" name="Nat. Commun.">
        <title>Extreme sensitivity to ultraviolet light in the fungal pathogen causing white-nose syndrome of bats.</title>
        <authorList>
            <person name="Palmer J.M."/>
            <person name="Drees K.P."/>
            <person name="Foster J.T."/>
            <person name="Lindner D.L."/>
        </authorList>
    </citation>
    <scope>NUCLEOTIDE SEQUENCE [LARGE SCALE GENOMIC DNA]</scope>
    <source>
        <strain evidence="8">UAMH 10579</strain>
    </source>
</reference>
<feature type="region of interest" description="Disordered" evidence="5">
    <location>
        <begin position="1"/>
        <end position="66"/>
    </location>
</feature>
<keyword evidence="2 6" id="KW-0812">Transmembrane</keyword>
<reference evidence="7 8" key="1">
    <citation type="submission" date="2016-03" db="EMBL/GenBank/DDBJ databases">
        <title>Comparative genomics of Pseudogymnoascus destructans, the fungus causing white-nose syndrome of bats.</title>
        <authorList>
            <person name="Palmer J.M."/>
            <person name="Drees K.P."/>
            <person name="Foster J.T."/>
            <person name="Lindner D.L."/>
        </authorList>
    </citation>
    <scope>NUCLEOTIDE SEQUENCE [LARGE SCALE GENOMIC DNA]</scope>
    <source>
        <strain evidence="7 8">UAMH 10579</strain>
    </source>
</reference>
<keyword evidence="3 6" id="KW-1133">Transmembrane helix</keyword>
<dbReference type="Proteomes" id="UP000091956">
    <property type="component" value="Unassembled WGS sequence"/>
</dbReference>
<dbReference type="PANTHER" id="PTHR36460:SF1">
    <property type="entry name" value="UPF0132 DOMAIN PROTEIN (AFU_ORTHOLOGUE AFUA_3G10255)"/>
    <property type="match status" value="1"/>
</dbReference>
<dbReference type="PANTHER" id="PTHR36460">
    <property type="entry name" value="UPF0132 DOMAIN PROTEIN (AFU_ORTHOLOGUE AFUA_3G10255)"/>
    <property type="match status" value="1"/>
</dbReference>
<keyword evidence="8" id="KW-1185">Reference proteome</keyword>
<evidence type="ECO:0000256" key="1">
    <source>
        <dbReference type="ARBA" id="ARBA00004141"/>
    </source>
</evidence>
<dbReference type="RefSeq" id="XP_018128250.1">
    <property type="nucleotide sequence ID" value="XM_018276717.2"/>
</dbReference>
<feature type="compositionally biased region" description="Polar residues" evidence="5">
    <location>
        <begin position="27"/>
        <end position="47"/>
    </location>
</feature>